<evidence type="ECO:0000313" key="3">
    <source>
        <dbReference type="Proteomes" id="UP000703269"/>
    </source>
</evidence>
<dbReference type="EMBL" id="BPQB01000002">
    <property type="protein sequence ID" value="GJE85425.1"/>
    <property type="molecule type" value="Genomic_DNA"/>
</dbReference>
<evidence type="ECO:0000256" key="1">
    <source>
        <dbReference type="SAM" id="MobiDB-lite"/>
    </source>
</evidence>
<proteinExistence type="predicted"/>
<reference evidence="2 3" key="1">
    <citation type="submission" date="2021-08" db="EMBL/GenBank/DDBJ databases">
        <title>Draft Genome Sequence of Phanerochaete sordida strain YK-624.</title>
        <authorList>
            <person name="Mori T."/>
            <person name="Dohra H."/>
            <person name="Suzuki T."/>
            <person name="Kawagishi H."/>
            <person name="Hirai H."/>
        </authorList>
    </citation>
    <scope>NUCLEOTIDE SEQUENCE [LARGE SCALE GENOMIC DNA]</scope>
    <source>
        <strain evidence="2 3">YK-624</strain>
    </source>
</reference>
<gene>
    <name evidence="2" type="ORF">PsYK624_015040</name>
</gene>
<name>A0A9P3G0D8_9APHY</name>
<accession>A0A9P3G0D8</accession>
<feature type="region of interest" description="Disordered" evidence="1">
    <location>
        <begin position="1"/>
        <end position="47"/>
    </location>
</feature>
<protein>
    <submittedName>
        <fullName evidence="2">Uncharacterized protein</fullName>
    </submittedName>
</protein>
<organism evidence="2 3">
    <name type="scientific">Phanerochaete sordida</name>
    <dbReference type="NCBI Taxonomy" id="48140"/>
    <lineage>
        <taxon>Eukaryota</taxon>
        <taxon>Fungi</taxon>
        <taxon>Dikarya</taxon>
        <taxon>Basidiomycota</taxon>
        <taxon>Agaricomycotina</taxon>
        <taxon>Agaricomycetes</taxon>
        <taxon>Polyporales</taxon>
        <taxon>Phanerochaetaceae</taxon>
        <taxon>Phanerochaete</taxon>
    </lineage>
</organism>
<dbReference type="AlphaFoldDB" id="A0A9P3G0D8"/>
<dbReference type="Proteomes" id="UP000703269">
    <property type="component" value="Unassembled WGS sequence"/>
</dbReference>
<keyword evidence="3" id="KW-1185">Reference proteome</keyword>
<sequence>MQQGPRSTRSQPKVSLSRLRCTFRRRSAGRDRRRAQRRPNADGTTNECDSRLDYRGYGWRRAGLECLPSTFLRRAAHTSAIALTRGVQGK</sequence>
<comment type="caution">
    <text evidence="2">The sequence shown here is derived from an EMBL/GenBank/DDBJ whole genome shotgun (WGS) entry which is preliminary data.</text>
</comment>
<evidence type="ECO:0000313" key="2">
    <source>
        <dbReference type="EMBL" id="GJE85425.1"/>
    </source>
</evidence>
<feature type="compositionally biased region" description="Polar residues" evidence="1">
    <location>
        <begin position="1"/>
        <end position="14"/>
    </location>
</feature>
<feature type="compositionally biased region" description="Basic residues" evidence="1">
    <location>
        <begin position="21"/>
        <end position="37"/>
    </location>
</feature>